<reference evidence="2" key="1">
    <citation type="submission" date="2019-02" db="EMBL/GenBank/DDBJ databases">
        <authorList>
            <person name="Gruber-Vodicka R. H."/>
            <person name="Seah K. B. B."/>
        </authorList>
    </citation>
    <scope>NUCLEOTIDE SEQUENCE</scope>
    <source>
        <strain evidence="1">BECK_BZ123</strain>
        <strain evidence="2">BECK_BZ126</strain>
    </source>
</reference>
<sequence length="85" mass="8925">MVAGPRILGDPVEKGGLATAAMADQEQLLEAFRGIDGGDKFLDEGLEEVADEEFFQRLPLQCAGLEVVGGQGKGGIRDFGHVLAP</sequence>
<organism evidence="2">
    <name type="scientific">Candidatus Kentrum sp. TC</name>
    <dbReference type="NCBI Taxonomy" id="2126339"/>
    <lineage>
        <taxon>Bacteria</taxon>
        <taxon>Pseudomonadati</taxon>
        <taxon>Pseudomonadota</taxon>
        <taxon>Gammaproteobacteria</taxon>
        <taxon>Candidatus Kentrum</taxon>
    </lineage>
</organism>
<accession>A0A450ZYY2</accession>
<dbReference type="EMBL" id="CAADFS010000093">
    <property type="protein sequence ID" value="VFK50180.1"/>
    <property type="molecule type" value="Genomic_DNA"/>
</dbReference>
<dbReference type="AlphaFoldDB" id="A0A450ZYY2"/>
<dbReference type="EMBL" id="CAADFW010000028">
    <property type="protein sequence ID" value="VFK59014.1"/>
    <property type="molecule type" value="Genomic_DNA"/>
</dbReference>
<protein>
    <submittedName>
        <fullName evidence="2">Uncharacterized protein</fullName>
    </submittedName>
</protein>
<evidence type="ECO:0000313" key="1">
    <source>
        <dbReference type="EMBL" id="VFK50180.1"/>
    </source>
</evidence>
<gene>
    <name evidence="1" type="ORF">BECKTC1821D_GA0114238_109311</name>
    <name evidence="2" type="ORF">BECKTC1821F_GA0114240_102832</name>
</gene>
<proteinExistence type="predicted"/>
<evidence type="ECO:0000313" key="2">
    <source>
        <dbReference type="EMBL" id="VFK59014.1"/>
    </source>
</evidence>
<name>A0A450ZYY2_9GAMM</name>